<accession>A0ABY8GVS5</accession>
<dbReference type="InterPro" id="IPR011041">
    <property type="entry name" value="Quinoprot_gluc/sorb_DH_b-prop"/>
</dbReference>
<dbReference type="RefSeq" id="WP_268078259.1">
    <property type="nucleotide sequence ID" value="NZ_CP106885.1"/>
</dbReference>
<dbReference type="PANTHER" id="PTHR33546:SF1">
    <property type="entry name" value="LARGE, MULTIFUNCTIONAL SECRETED PROTEIN"/>
    <property type="match status" value="1"/>
</dbReference>
<feature type="signal peptide" evidence="1">
    <location>
        <begin position="1"/>
        <end position="25"/>
    </location>
</feature>
<dbReference type="InterPro" id="IPR054539">
    <property type="entry name" value="Beta-prop_PDH"/>
</dbReference>
<gene>
    <name evidence="3" type="ORF">P8T11_03535</name>
</gene>
<keyword evidence="4" id="KW-1185">Reference proteome</keyword>
<dbReference type="InterPro" id="IPR011042">
    <property type="entry name" value="6-blade_b-propeller_TolB-like"/>
</dbReference>
<feature type="chain" id="PRO_5047391525" evidence="1">
    <location>
        <begin position="26"/>
        <end position="442"/>
    </location>
</feature>
<dbReference type="Proteomes" id="UP001214170">
    <property type="component" value="Chromosome"/>
</dbReference>
<dbReference type="Gene3D" id="2.120.10.30">
    <property type="entry name" value="TolB, C-terminal domain"/>
    <property type="match status" value="1"/>
</dbReference>
<proteinExistence type="predicted"/>
<dbReference type="Pfam" id="PF22807">
    <property type="entry name" value="TrAA12"/>
    <property type="match status" value="1"/>
</dbReference>
<dbReference type="EMBL" id="CP121261">
    <property type="protein sequence ID" value="WFP08968.1"/>
    <property type="molecule type" value="Genomic_DNA"/>
</dbReference>
<name>A0ABY8GVS5_9BURK</name>
<reference evidence="3 4" key="1">
    <citation type="submission" date="2023-03" db="EMBL/GenBank/DDBJ databases">
        <title>Achromobacter spanius LIG8.</title>
        <authorList>
            <person name="Shrestha S."/>
        </authorList>
    </citation>
    <scope>NUCLEOTIDE SEQUENCE [LARGE SCALE GENOMIC DNA]</scope>
    <source>
        <strain evidence="3 4">LIG8</strain>
    </source>
</reference>
<feature type="domain" description="Pyrroloquinoline quinone-dependent pyranose dehydrogenase beta-propeller" evidence="2">
    <location>
        <begin position="60"/>
        <end position="427"/>
    </location>
</feature>
<sequence length="442" mass="47199">MKTKTTSWLAAIPLSAMMGVCAGQAGPSQVGPDPTLPKPERGLLPNMVIAEPAPWGDKTPTVPDGYTITAIATDLKIPRQTLILPNGDILVAEGKGGNAPSLKPKDVIAGIIKAKGTSSVKGGDRLTLLRDADGDGNYDVLTFAENLNAPYGLALVDNHLYVANQDAVVRFDYQPGQTKASGPPETVTPLPSAINHHWTKAMTASADGQYLYVGIGSNSNITERGMTAEVDRARIWRINAQTGEHKSYATGLRNPTALTIQPGTDQLWAVVNERDEIGPNLVPDYLTSVQEGAFYGWPYSYWGQNVDERVRPQDPKKVASAIKPDYSLGSHVAALGVDFSNEAMGAQFADGAFVGEHGSWNRKDPVGYKVVFVPFRDGKPFGAPVDFVAGFRDKDGTTRGRPVGVTVDPKGALIVADDLSNTIWRVTPTQAAKSQQPVAAAR</sequence>
<dbReference type="PANTHER" id="PTHR33546">
    <property type="entry name" value="LARGE, MULTIFUNCTIONAL SECRETED PROTEIN-RELATED"/>
    <property type="match status" value="1"/>
</dbReference>
<evidence type="ECO:0000259" key="2">
    <source>
        <dbReference type="Pfam" id="PF22807"/>
    </source>
</evidence>
<keyword evidence="1" id="KW-0732">Signal</keyword>
<protein>
    <submittedName>
        <fullName evidence="3">Sorbosone dehydrogenase family protein</fullName>
    </submittedName>
</protein>
<organism evidence="3 4">
    <name type="scientific">Achromobacter spanius</name>
    <dbReference type="NCBI Taxonomy" id="217203"/>
    <lineage>
        <taxon>Bacteria</taxon>
        <taxon>Pseudomonadati</taxon>
        <taxon>Pseudomonadota</taxon>
        <taxon>Betaproteobacteria</taxon>
        <taxon>Burkholderiales</taxon>
        <taxon>Alcaligenaceae</taxon>
        <taxon>Achromobacter</taxon>
    </lineage>
</organism>
<evidence type="ECO:0000313" key="3">
    <source>
        <dbReference type="EMBL" id="WFP08968.1"/>
    </source>
</evidence>
<dbReference type="SUPFAM" id="SSF50952">
    <property type="entry name" value="Soluble quinoprotein glucose dehydrogenase"/>
    <property type="match status" value="1"/>
</dbReference>
<evidence type="ECO:0000256" key="1">
    <source>
        <dbReference type="SAM" id="SignalP"/>
    </source>
</evidence>
<evidence type="ECO:0000313" key="4">
    <source>
        <dbReference type="Proteomes" id="UP001214170"/>
    </source>
</evidence>